<dbReference type="GO" id="GO:0008961">
    <property type="term" value="F:phosphatidylglycerol-prolipoprotein diacylglyceryl transferase activity"/>
    <property type="evidence" value="ECO:0007669"/>
    <property type="project" value="UniProtKB-UniRule"/>
</dbReference>
<keyword evidence="2 7" id="KW-1003">Cell membrane</keyword>
<feature type="binding site" evidence="7">
    <location>
        <position position="149"/>
    </location>
    <ligand>
        <name>a 1,2-diacyl-sn-glycero-3-phospho-(1'-sn-glycerol)</name>
        <dbReference type="ChEBI" id="CHEBI:64716"/>
    </ligand>
</feature>
<keyword evidence="9" id="KW-0449">Lipoprotein</keyword>
<keyword evidence="6 7" id="KW-0472">Membrane</keyword>
<dbReference type="InterPro" id="IPR001640">
    <property type="entry name" value="Lgt"/>
</dbReference>
<dbReference type="GO" id="GO:0005886">
    <property type="term" value="C:plasma membrane"/>
    <property type="evidence" value="ECO:0007669"/>
    <property type="project" value="UniProtKB-SubCell"/>
</dbReference>
<reference evidence="9 10" key="1">
    <citation type="submission" date="2019-04" db="EMBL/GenBank/DDBJ databases">
        <authorList>
            <person name="Jiang L."/>
        </authorList>
    </citation>
    <scope>NUCLEOTIDE SEQUENCE [LARGE SCALE GENOMIC DNA]</scope>
    <source>
        <strain evidence="9 10">YIM 131861</strain>
    </source>
</reference>
<feature type="transmembrane region" description="Helical" evidence="7">
    <location>
        <begin position="130"/>
        <end position="148"/>
    </location>
</feature>
<keyword evidence="9" id="KW-0328">Glycosyltransferase</keyword>
<organism evidence="9 10">
    <name type="scientific">Orlajensenia flava</name>
    <dbReference type="NCBI Taxonomy" id="2565934"/>
    <lineage>
        <taxon>Bacteria</taxon>
        <taxon>Bacillati</taxon>
        <taxon>Actinomycetota</taxon>
        <taxon>Actinomycetes</taxon>
        <taxon>Micrococcales</taxon>
        <taxon>Microbacteriaceae</taxon>
        <taxon>Orlajensenia</taxon>
    </lineage>
</organism>
<comment type="catalytic activity">
    <reaction evidence="7">
        <text>L-cysteinyl-[prolipoprotein] + a 1,2-diacyl-sn-glycero-3-phospho-(1'-sn-glycerol) = an S-1,2-diacyl-sn-glyceryl-L-cysteinyl-[prolipoprotein] + sn-glycerol 1-phosphate + H(+)</text>
        <dbReference type="Rhea" id="RHEA:56712"/>
        <dbReference type="Rhea" id="RHEA-COMP:14679"/>
        <dbReference type="Rhea" id="RHEA-COMP:14680"/>
        <dbReference type="ChEBI" id="CHEBI:15378"/>
        <dbReference type="ChEBI" id="CHEBI:29950"/>
        <dbReference type="ChEBI" id="CHEBI:57685"/>
        <dbReference type="ChEBI" id="CHEBI:64716"/>
        <dbReference type="ChEBI" id="CHEBI:140658"/>
        <dbReference type="EC" id="2.5.1.145"/>
    </reaction>
</comment>
<accession>A0A4S4FZ01</accession>
<evidence type="ECO:0000256" key="3">
    <source>
        <dbReference type="ARBA" id="ARBA00022679"/>
    </source>
</evidence>
<comment type="subcellular location">
    <subcellularLocation>
        <location evidence="7">Cell membrane</location>
        <topology evidence="7">Multi-pass membrane protein</topology>
    </subcellularLocation>
</comment>
<evidence type="ECO:0000256" key="1">
    <source>
        <dbReference type="ARBA" id="ARBA00007150"/>
    </source>
</evidence>
<comment type="similarity">
    <text evidence="1 7">Belongs to the Lgt family.</text>
</comment>
<feature type="transmembrane region" description="Helical" evidence="7">
    <location>
        <begin position="60"/>
        <end position="79"/>
    </location>
</feature>
<sequence length="342" mass="37422">MAPLSIPSPPPEWATPIHIPWFNGQEIPIHSYALCILAGIIVATVWTSRRLTKRGAEPGIVLDIAIWAVPLGIVGARAYHVLTHPNDYFFPGADPWEVIRIWNGGGAIFGALIGGGIGVYIACRITGIRFWSFADALAPGLLAAQALGRFGNWFNHELFGQPTTLPWGLEIEKDNAAFPVGLPAGTLFQPTFLYEIIWNVIGIAVLVFFLERRYTMRWGKAFGFYLIWYGLGRWPLEAIRLDPSEIFLGVRTNIWAAWGAILLGVVIILVQRRRHPGLELSPYRPGKEWTPPLDPDEYVVTDGEGDRAALDSSDTDAVGSGDEAPAGAPREAGATSTTGSQR</sequence>
<evidence type="ECO:0000256" key="5">
    <source>
        <dbReference type="ARBA" id="ARBA00022989"/>
    </source>
</evidence>
<comment type="function">
    <text evidence="7">Catalyzes the transfer of the diacylglyceryl group from phosphatidylglycerol to the sulfhydryl group of the N-terminal cysteine of a prolipoprotein, the first step in the formation of mature lipoproteins.</text>
</comment>
<keyword evidence="10" id="KW-1185">Reference proteome</keyword>
<dbReference type="AlphaFoldDB" id="A0A4S4FZ01"/>
<feature type="transmembrane region" description="Helical" evidence="7">
    <location>
        <begin position="29"/>
        <end position="48"/>
    </location>
</feature>
<comment type="caution">
    <text evidence="9">The sequence shown here is derived from an EMBL/GenBank/DDBJ whole genome shotgun (WGS) entry which is preliminary data.</text>
</comment>
<proteinExistence type="inferred from homology"/>
<feature type="transmembrane region" description="Helical" evidence="7">
    <location>
        <begin position="253"/>
        <end position="270"/>
    </location>
</feature>
<dbReference type="EMBL" id="SSSN01000003">
    <property type="protein sequence ID" value="THG35874.1"/>
    <property type="molecule type" value="Genomic_DNA"/>
</dbReference>
<dbReference type="GO" id="GO:0042158">
    <property type="term" value="P:lipoprotein biosynthetic process"/>
    <property type="evidence" value="ECO:0007669"/>
    <property type="project" value="UniProtKB-UniRule"/>
</dbReference>
<feature type="transmembrane region" description="Helical" evidence="7">
    <location>
        <begin position="222"/>
        <end position="241"/>
    </location>
</feature>
<dbReference type="Pfam" id="PF01790">
    <property type="entry name" value="LGT"/>
    <property type="match status" value="1"/>
</dbReference>
<dbReference type="UniPathway" id="UPA00664"/>
<comment type="pathway">
    <text evidence="7">Protein modification; lipoprotein biosynthesis (diacylglyceryl transfer).</text>
</comment>
<dbReference type="PANTHER" id="PTHR30589:SF0">
    <property type="entry name" value="PHOSPHATIDYLGLYCEROL--PROLIPOPROTEIN DIACYLGLYCERYL TRANSFERASE"/>
    <property type="match status" value="1"/>
</dbReference>
<dbReference type="HAMAP" id="MF_01147">
    <property type="entry name" value="Lgt"/>
    <property type="match status" value="1"/>
</dbReference>
<dbReference type="EC" id="2.5.1.145" evidence="7"/>
<feature type="transmembrane region" description="Helical" evidence="7">
    <location>
        <begin position="99"/>
        <end position="123"/>
    </location>
</feature>
<evidence type="ECO:0000256" key="4">
    <source>
        <dbReference type="ARBA" id="ARBA00022692"/>
    </source>
</evidence>
<evidence type="ECO:0000256" key="2">
    <source>
        <dbReference type="ARBA" id="ARBA00022475"/>
    </source>
</evidence>
<evidence type="ECO:0000256" key="7">
    <source>
        <dbReference type="HAMAP-Rule" id="MF_01147"/>
    </source>
</evidence>
<keyword evidence="5 7" id="KW-1133">Transmembrane helix</keyword>
<keyword evidence="3 7" id="KW-0808">Transferase</keyword>
<dbReference type="NCBIfam" id="TIGR00544">
    <property type="entry name" value="lgt"/>
    <property type="match status" value="1"/>
</dbReference>
<evidence type="ECO:0000256" key="6">
    <source>
        <dbReference type="ARBA" id="ARBA00023136"/>
    </source>
</evidence>
<dbReference type="Proteomes" id="UP000307380">
    <property type="component" value="Unassembled WGS sequence"/>
</dbReference>
<gene>
    <name evidence="7" type="primary">lgt</name>
    <name evidence="9" type="ORF">E6C70_04280</name>
</gene>
<dbReference type="RefSeq" id="WP_136423726.1">
    <property type="nucleotide sequence ID" value="NZ_OZ241748.1"/>
</dbReference>
<name>A0A4S4FZ01_9MICO</name>
<dbReference type="PROSITE" id="PS01311">
    <property type="entry name" value="LGT"/>
    <property type="match status" value="1"/>
</dbReference>
<evidence type="ECO:0000313" key="9">
    <source>
        <dbReference type="EMBL" id="THG35874.1"/>
    </source>
</evidence>
<feature type="compositionally biased region" description="Low complexity" evidence="8">
    <location>
        <begin position="323"/>
        <end position="334"/>
    </location>
</feature>
<dbReference type="PANTHER" id="PTHR30589">
    <property type="entry name" value="PROLIPOPROTEIN DIACYLGLYCERYL TRANSFERASE"/>
    <property type="match status" value="1"/>
</dbReference>
<keyword evidence="4 7" id="KW-0812">Transmembrane</keyword>
<dbReference type="OrthoDB" id="871140at2"/>
<feature type="transmembrane region" description="Helical" evidence="7">
    <location>
        <begin position="192"/>
        <end position="210"/>
    </location>
</feature>
<protein>
    <recommendedName>
        <fullName evidence="7">Phosphatidylglycerol--prolipoprotein diacylglyceryl transferase</fullName>
        <ecNumber evidence="7">2.5.1.145</ecNumber>
    </recommendedName>
</protein>
<feature type="region of interest" description="Disordered" evidence="8">
    <location>
        <begin position="289"/>
        <end position="342"/>
    </location>
</feature>
<evidence type="ECO:0000313" key="10">
    <source>
        <dbReference type="Proteomes" id="UP000307380"/>
    </source>
</evidence>
<evidence type="ECO:0000256" key="8">
    <source>
        <dbReference type="SAM" id="MobiDB-lite"/>
    </source>
</evidence>